<name>A0A3M4KYN1_PSEA0</name>
<sequence length="394" mass="45860">MMLLRIQKDESLRSYVERNRFVPGTNLEINTSKTLSHCHMDSSAVRKIADILGWQGCYGFNKLLHEHTKSPSRYVFKSKFDYSYSGFDYLNGHCFDSLTRNRPYCPVCAKEDKIKLGYSYWRRIHHDVSVCPKHNVTLLTICQFCNKPFARGGHAVNVMWSGCGGRDLADAQPVPNTDAMALRHAKFFDEVCALEHHIYVETATVVLEARIKILAADGKLELLTNRPFESFRRYVDLREEKGDYEVRGFYDRGDGLLALVATVYETFGEFLVDCLTLEPDSPNIDSFWNTYSWPASYTEHFVQEDYSQGVAIWFWPHLENWKRHPFLTYLVRQRRDQRYYKCCNPAYSHFIDYLPGEYHYSLIPPAVPREKTAEIVTKTSWTTFLNESTGRPHS</sequence>
<protein>
    <recommendedName>
        <fullName evidence="3">TniQ protein</fullName>
    </recommendedName>
</protein>
<comment type="caution">
    <text evidence="1">The sequence shown here is derived from an EMBL/GenBank/DDBJ whole genome shotgun (WGS) entry which is preliminary data.</text>
</comment>
<accession>A0A3M4KYN1</accession>
<gene>
    <name evidence="1" type="ORF">ALQ05_02498</name>
</gene>
<dbReference type="EMBL" id="RBRD01000223">
    <property type="protein sequence ID" value="RMQ34235.1"/>
    <property type="molecule type" value="Genomic_DNA"/>
</dbReference>
<evidence type="ECO:0000313" key="2">
    <source>
        <dbReference type="Proteomes" id="UP000279553"/>
    </source>
</evidence>
<evidence type="ECO:0008006" key="3">
    <source>
        <dbReference type="Google" id="ProtNLM"/>
    </source>
</evidence>
<dbReference type="Proteomes" id="UP000279553">
    <property type="component" value="Unassembled WGS sequence"/>
</dbReference>
<reference evidence="1 2" key="1">
    <citation type="submission" date="2018-08" db="EMBL/GenBank/DDBJ databases">
        <title>Recombination of ecologically and evolutionarily significant loci maintains genetic cohesion in the Pseudomonas syringae species complex.</title>
        <authorList>
            <person name="Dillon M."/>
            <person name="Thakur S."/>
            <person name="Almeida R.N.D."/>
            <person name="Weir B.S."/>
            <person name="Guttman D.S."/>
        </authorList>
    </citation>
    <scope>NUCLEOTIDE SEQUENCE [LARGE SCALE GENOMIC DNA]</scope>
    <source>
        <strain evidence="1 2">ICMP 535</strain>
    </source>
</reference>
<evidence type="ECO:0000313" key="1">
    <source>
        <dbReference type="EMBL" id="RMQ34235.1"/>
    </source>
</evidence>
<dbReference type="AlphaFoldDB" id="A0A3M4KYN1"/>
<organism evidence="1 2">
    <name type="scientific">Pseudomonas amygdali pv. mori</name>
    <dbReference type="NCBI Taxonomy" id="34065"/>
    <lineage>
        <taxon>Bacteria</taxon>
        <taxon>Pseudomonadati</taxon>
        <taxon>Pseudomonadota</taxon>
        <taxon>Gammaproteobacteria</taxon>
        <taxon>Pseudomonadales</taxon>
        <taxon>Pseudomonadaceae</taxon>
        <taxon>Pseudomonas</taxon>
        <taxon>Pseudomonas amygdali</taxon>
    </lineage>
</organism>
<proteinExistence type="predicted"/>